<dbReference type="Proteomes" id="UP000234323">
    <property type="component" value="Unassembled WGS sequence"/>
</dbReference>
<accession>A0A2I1HTS0</accession>
<evidence type="ECO:0000313" key="1">
    <source>
        <dbReference type="EMBL" id="PKY62257.1"/>
    </source>
</evidence>
<sequence length="49" mass="5407">MSRGLIGYPVIHKDGKVLGSRPKDLVLGPGPQIFRSKFWTRSGPGPKKF</sequence>
<evidence type="ECO:0000313" key="2">
    <source>
        <dbReference type="Proteomes" id="UP000234323"/>
    </source>
</evidence>
<organism evidence="1 2">
    <name type="scientific">Rhizophagus irregularis</name>
    <dbReference type="NCBI Taxonomy" id="588596"/>
    <lineage>
        <taxon>Eukaryota</taxon>
        <taxon>Fungi</taxon>
        <taxon>Fungi incertae sedis</taxon>
        <taxon>Mucoromycota</taxon>
        <taxon>Glomeromycotina</taxon>
        <taxon>Glomeromycetes</taxon>
        <taxon>Glomerales</taxon>
        <taxon>Glomeraceae</taxon>
        <taxon>Rhizophagus</taxon>
    </lineage>
</organism>
<protein>
    <submittedName>
        <fullName evidence="1">Uncharacterized protein</fullName>
    </submittedName>
</protein>
<dbReference type="EMBL" id="LLXI01006740">
    <property type="protein sequence ID" value="PKY62257.1"/>
    <property type="molecule type" value="Genomic_DNA"/>
</dbReference>
<keyword evidence="2" id="KW-1185">Reference proteome</keyword>
<proteinExistence type="predicted"/>
<dbReference type="AlphaFoldDB" id="A0A2I1HTS0"/>
<reference evidence="1 2" key="1">
    <citation type="submission" date="2015-10" db="EMBL/GenBank/DDBJ databases">
        <title>Genome analyses suggest a sexual origin of heterokaryosis in a supposedly ancient asexual fungus.</title>
        <authorList>
            <person name="Ropars J."/>
            <person name="Sedzielewska K."/>
            <person name="Noel J."/>
            <person name="Charron P."/>
            <person name="Farinelli L."/>
            <person name="Marton T."/>
            <person name="Kruger M."/>
            <person name="Pelin A."/>
            <person name="Brachmann A."/>
            <person name="Corradi N."/>
        </authorList>
    </citation>
    <scope>NUCLEOTIDE SEQUENCE [LARGE SCALE GENOMIC DNA]</scope>
    <source>
        <strain evidence="1 2">A4</strain>
    </source>
</reference>
<comment type="caution">
    <text evidence="1">The sequence shown here is derived from an EMBL/GenBank/DDBJ whole genome shotgun (WGS) entry which is preliminary data.</text>
</comment>
<gene>
    <name evidence="1" type="ORF">RhiirA4_551173</name>
</gene>
<name>A0A2I1HTS0_9GLOM</name>